<proteinExistence type="predicted"/>
<accession>A0ACC3DPQ6</accession>
<sequence length="746" mass="80271">MTEDRDRREAGYGREYADDRSGRMLPRDTRLSGRDQAWQAQQSRDRAVAPSTQQALSDSRNRAPMGPPEKQSDAPGPTVNPARAALIDQRDFRDSGRPAPPHHDRPAMPGDRPPLRSATSDRDIGHRPDDYGLDRDSRSQRSSRAQSPRRMDDRVGHPSVARDERYDALAHPQGGRDRRDDHRGPPSGPRGVQNEHTEAAPQGPRGSRDLFQQPSHSARAPVDPNHGRLTQEYGPPRPQQQQDPNYGRLSSTADAPNGPRGGVSSRGRGGRNFTAPQPHVSTGPASSVNATPIPSSPVGRPPTGPGGHNRRESTHFDPHPSHGSGPSTPASEQAPENAVGIHPSRLHNIDTNVPNAPSIQSPGFAPSGPRNGRHGPSTNNLPSPASRNPPNAPTGPASATTDRRAPDNRRISDINSILQGNSAPRSDSVSDRGMGIRGRSSRQPLPPQQMPGTSSSSPAGPLSQGGPAMPQRNDGTMQQQRPDLLSTGRGGQGQDSSSQDGGRSDSRGDHRSVRGEGDRKSSGRHGRSSSRDRDGGRRRGEQRERDDHGGRSTPSEDQRRGPLPPPPSQQPAGGAGDGRDSRRGPMRDDQGPSRDHRERGGDGHHHRGERDGRERRDGGGGRNRDEGFRGPMPSQQQEMRGGGGGGSEQHQQQQWGGMASQHQLQQAYPQGQQYQQHGGQQQQQQQDMRNGSRGGVGGGGGPSQRDDRERRDGGNGGRDRKRGRAPGEDGGMGGGREDSKRPRRGQ</sequence>
<name>A0ACC3DPQ6_9PEZI</name>
<keyword evidence="2" id="KW-1185">Reference proteome</keyword>
<protein>
    <submittedName>
        <fullName evidence="1">Uncharacterized protein</fullName>
    </submittedName>
</protein>
<evidence type="ECO:0000313" key="1">
    <source>
        <dbReference type="EMBL" id="KAK3078573.1"/>
    </source>
</evidence>
<evidence type="ECO:0000313" key="2">
    <source>
        <dbReference type="Proteomes" id="UP001186974"/>
    </source>
</evidence>
<organism evidence="1 2">
    <name type="scientific">Coniosporium uncinatum</name>
    <dbReference type="NCBI Taxonomy" id="93489"/>
    <lineage>
        <taxon>Eukaryota</taxon>
        <taxon>Fungi</taxon>
        <taxon>Dikarya</taxon>
        <taxon>Ascomycota</taxon>
        <taxon>Pezizomycotina</taxon>
        <taxon>Dothideomycetes</taxon>
        <taxon>Dothideomycetes incertae sedis</taxon>
        <taxon>Coniosporium</taxon>
    </lineage>
</organism>
<dbReference type="EMBL" id="JAWDJW010001782">
    <property type="protein sequence ID" value="KAK3078573.1"/>
    <property type="molecule type" value="Genomic_DNA"/>
</dbReference>
<dbReference type="Proteomes" id="UP001186974">
    <property type="component" value="Unassembled WGS sequence"/>
</dbReference>
<gene>
    <name evidence="1" type="ORF">LTS18_007165</name>
</gene>
<reference evidence="1" key="1">
    <citation type="submission" date="2024-09" db="EMBL/GenBank/DDBJ databases">
        <title>Black Yeasts Isolated from many extreme environments.</title>
        <authorList>
            <person name="Coleine C."/>
            <person name="Stajich J.E."/>
            <person name="Selbmann L."/>
        </authorList>
    </citation>
    <scope>NUCLEOTIDE SEQUENCE</scope>
    <source>
        <strain evidence="1">CCFEE 5737</strain>
    </source>
</reference>
<comment type="caution">
    <text evidence="1">The sequence shown here is derived from an EMBL/GenBank/DDBJ whole genome shotgun (WGS) entry which is preliminary data.</text>
</comment>